<dbReference type="RefSeq" id="XP_040694424.1">
    <property type="nucleotide sequence ID" value="XM_040830054.1"/>
</dbReference>
<dbReference type="OrthoDB" id="4523521at2759"/>
<evidence type="ECO:0000256" key="1">
    <source>
        <dbReference type="ARBA" id="ARBA00022737"/>
    </source>
</evidence>
<dbReference type="PANTHER" id="PTHR45641:SF19">
    <property type="entry name" value="NEPHROCYSTIN-3"/>
    <property type="match status" value="1"/>
</dbReference>
<dbReference type="Proteomes" id="UP000184383">
    <property type="component" value="Unassembled WGS sequence"/>
</dbReference>
<reference evidence="5" key="1">
    <citation type="journal article" date="2017" name="Genome Biol.">
        <title>Comparative genomics reveals high biological diversity and specific adaptations in the industrially and medically important fungal genus Aspergillus.</title>
        <authorList>
            <person name="de Vries R.P."/>
            <person name="Riley R."/>
            <person name="Wiebenga A."/>
            <person name="Aguilar-Osorio G."/>
            <person name="Amillis S."/>
            <person name="Uchima C.A."/>
            <person name="Anderluh G."/>
            <person name="Asadollahi M."/>
            <person name="Askin M."/>
            <person name="Barry K."/>
            <person name="Battaglia E."/>
            <person name="Bayram O."/>
            <person name="Benocci T."/>
            <person name="Braus-Stromeyer S.A."/>
            <person name="Caldana C."/>
            <person name="Canovas D."/>
            <person name="Cerqueira G.C."/>
            <person name="Chen F."/>
            <person name="Chen W."/>
            <person name="Choi C."/>
            <person name="Clum A."/>
            <person name="Dos Santos R.A."/>
            <person name="Damasio A.R."/>
            <person name="Diallinas G."/>
            <person name="Emri T."/>
            <person name="Fekete E."/>
            <person name="Flipphi M."/>
            <person name="Freyberg S."/>
            <person name="Gallo A."/>
            <person name="Gournas C."/>
            <person name="Habgood R."/>
            <person name="Hainaut M."/>
            <person name="Harispe M.L."/>
            <person name="Henrissat B."/>
            <person name="Hilden K.S."/>
            <person name="Hope R."/>
            <person name="Hossain A."/>
            <person name="Karabika E."/>
            <person name="Karaffa L."/>
            <person name="Karanyi Z."/>
            <person name="Krasevec N."/>
            <person name="Kuo A."/>
            <person name="Kusch H."/>
            <person name="LaButti K."/>
            <person name="Lagendijk E.L."/>
            <person name="Lapidus A."/>
            <person name="Levasseur A."/>
            <person name="Lindquist E."/>
            <person name="Lipzen A."/>
            <person name="Logrieco A.F."/>
            <person name="MacCabe A."/>
            <person name="Maekelae M.R."/>
            <person name="Malavazi I."/>
            <person name="Melin P."/>
            <person name="Meyer V."/>
            <person name="Mielnichuk N."/>
            <person name="Miskei M."/>
            <person name="Molnar A.P."/>
            <person name="Mule G."/>
            <person name="Ngan C.Y."/>
            <person name="Orejas M."/>
            <person name="Orosz E."/>
            <person name="Ouedraogo J.P."/>
            <person name="Overkamp K.M."/>
            <person name="Park H.-S."/>
            <person name="Perrone G."/>
            <person name="Piumi F."/>
            <person name="Punt P.J."/>
            <person name="Ram A.F."/>
            <person name="Ramon A."/>
            <person name="Rauscher S."/>
            <person name="Record E."/>
            <person name="Riano-Pachon D.M."/>
            <person name="Robert V."/>
            <person name="Roehrig J."/>
            <person name="Ruller R."/>
            <person name="Salamov A."/>
            <person name="Salih N.S."/>
            <person name="Samson R.A."/>
            <person name="Sandor E."/>
            <person name="Sanguinetti M."/>
            <person name="Schuetze T."/>
            <person name="Sepcic K."/>
            <person name="Shelest E."/>
            <person name="Sherlock G."/>
            <person name="Sophianopoulou V."/>
            <person name="Squina F.M."/>
            <person name="Sun H."/>
            <person name="Susca A."/>
            <person name="Todd R.B."/>
            <person name="Tsang A."/>
            <person name="Unkles S.E."/>
            <person name="van de Wiele N."/>
            <person name="van Rossen-Uffink D."/>
            <person name="Oliveira J.V."/>
            <person name="Vesth T.C."/>
            <person name="Visser J."/>
            <person name="Yu J.-H."/>
            <person name="Zhou M."/>
            <person name="Andersen M.R."/>
            <person name="Archer D.B."/>
            <person name="Baker S.E."/>
            <person name="Benoit I."/>
            <person name="Brakhage A.A."/>
            <person name="Braus G.H."/>
            <person name="Fischer R."/>
            <person name="Frisvad J.C."/>
            <person name="Goldman G.H."/>
            <person name="Houbraken J."/>
            <person name="Oakley B."/>
            <person name="Pocsi I."/>
            <person name="Scazzocchio C."/>
            <person name="Seiboth B."/>
            <person name="vanKuyk P.A."/>
            <person name="Wortman J."/>
            <person name="Dyer P.S."/>
            <person name="Grigoriev I.V."/>
        </authorList>
    </citation>
    <scope>NUCLEOTIDE SEQUENCE [LARGE SCALE GENOMIC DNA]</scope>
    <source>
        <strain evidence="5">DTO 134E9</strain>
    </source>
</reference>
<keyword evidence="1" id="KW-0677">Repeat</keyword>
<evidence type="ECO:0000256" key="3">
    <source>
        <dbReference type="SAM" id="MobiDB-lite"/>
    </source>
</evidence>
<keyword evidence="2" id="KW-0802">TPR repeat</keyword>
<evidence type="ECO:0000256" key="2">
    <source>
        <dbReference type="ARBA" id="ARBA00022803"/>
    </source>
</evidence>
<sequence length="703" mass="78208">MKSLILFKHYNVFIVKRLLPTNMNSKSTIVTMMTFTSAIISTALEQSQRMSFENGVPGIAHDGYGPNELLGGLPRADGDLVAISLISKESLENRYAPDGTFRSPQSPRRPHSVLSKPERFKSIKGFFKRKSEAKQKHPQHSPQTPTVENQRKEWKLAYLHESSTWVVSSGSDGWTQSYTLGESRRETYQRSQSTQPANLSGSALPVYDILTQIGTYAKSHAIQNVAGLRKIMDIPPSLHQVNGAHVGSLRCWLDDEKHNSGREGLCPESGVTILSNGFSKRLLAWDTCGRHRLIDGQDLCRIVPAVIGHPNGDLETVRLSLGAVAQYLLQSGNVRAAEELYWDLFEAIRALDGSLDLEFIVLCGLGHTYNKQEMRERAIMIHMKALDSCENIYGSSGVNSFTILTQMATNYERLGQIANAMSLYQRALQGRLDCDQQEDALDDKEKLGELNQALGRNTQAARLFDEVYRGFQELLGPHHRKTLLAMTNLSALLFATGHPDRGISLLLTAVPLAYRILGPDDQVSMACVCNYLIYSPTTRLQPSIQTVTDQYLSRNNQSSLNVLKSLAELYGKKGMGRQAVETYKLLSERIKSVSGTSNPMILDALYGYAFSLQCVGRFSESMEQYRHLHSLAVTLHPAQSQSWINIVKISLEGLNKTKADLDQENLDWGLDVPQVCSDETCPNMTKRVCSSKIPASMIAFGDL</sequence>
<dbReference type="SUPFAM" id="SSF48452">
    <property type="entry name" value="TPR-like"/>
    <property type="match status" value="2"/>
</dbReference>
<dbReference type="Pfam" id="PF13424">
    <property type="entry name" value="TPR_12"/>
    <property type="match status" value="2"/>
</dbReference>
<dbReference type="Gene3D" id="1.25.40.10">
    <property type="entry name" value="Tetratricopeptide repeat domain"/>
    <property type="match status" value="2"/>
</dbReference>
<accession>A0A1L9S0V3</accession>
<feature type="region of interest" description="Disordered" evidence="3">
    <location>
        <begin position="129"/>
        <end position="150"/>
    </location>
</feature>
<evidence type="ECO:0008006" key="6">
    <source>
        <dbReference type="Google" id="ProtNLM"/>
    </source>
</evidence>
<dbReference type="AlphaFoldDB" id="A0A1L9S0V3"/>
<dbReference type="STRING" id="1073089.A0A1L9S0V3"/>
<keyword evidence="5" id="KW-1185">Reference proteome</keyword>
<dbReference type="InterPro" id="IPR011990">
    <property type="entry name" value="TPR-like_helical_dom_sf"/>
</dbReference>
<evidence type="ECO:0000313" key="4">
    <source>
        <dbReference type="EMBL" id="OJJ40748.1"/>
    </source>
</evidence>
<evidence type="ECO:0000313" key="5">
    <source>
        <dbReference type="Proteomes" id="UP000184383"/>
    </source>
</evidence>
<name>A0A1L9S0V3_ASPWE</name>
<protein>
    <recommendedName>
        <fullName evidence="6">MalT-like TPR region domain-containing protein</fullName>
    </recommendedName>
</protein>
<proteinExistence type="predicted"/>
<gene>
    <name evidence="4" type="ORF">ASPWEDRAFT_166810</name>
</gene>
<dbReference type="GeneID" id="63745902"/>
<dbReference type="VEuPathDB" id="FungiDB:ASPWEDRAFT_166810"/>
<organism evidence="4 5">
    <name type="scientific">Aspergillus wentii DTO 134E9</name>
    <dbReference type="NCBI Taxonomy" id="1073089"/>
    <lineage>
        <taxon>Eukaryota</taxon>
        <taxon>Fungi</taxon>
        <taxon>Dikarya</taxon>
        <taxon>Ascomycota</taxon>
        <taxon>Pezizomycotina</taxon>
        <taxon>Eurotiomycetes</taxon>
        <taxon>Eurotiomycetidae</taxon>
        <taxon>Eurotiales</taxon>
        <taxon>Aspergillaceae</taxon>
        <taxon>Aspergillus</taxon>
        <taxon>Aspergillus subgen. Cremei</taxon>
    </lineage>
</organism>
<feature type="region of interest" description="Disordered" evidence="3">
    <location>
        <begin position="95"/>
        <end position="115"/>
    </location>
</feature>
<dbReference type="EMBL" id="KV878209">
    <property type="protein sequence ID" value="OJJ40748.1"/>
    <property type="molecule type" value="Genomic_DNA"/>
</dbReference>
<dbReference type="PANTHER" id="PTHR45641">
    <property type="entry name" value="TETRATRICOPEPTIDE REPEAT PROTEIN (AFU_ORTHOLOGUE AFUA_6G03870)"/>
    <property type="match status" value="1"/>
</dbReference>